<dbReference type="KEGG" id="kco:BWI95_08200"/>
<reference evidence="2 3" key="1">
    <citation type="submission" date="2017-01" db="EMBL/GenBank/DDBJ databases">
        <authorList>
            <person name="Cao J.-M."/>
        </authorList>
    </citation>
    <scope>NUCLEOTIDE SEQUENCE [LARGE SCALE GENOMIC DNA]</scope>
    <source>
        <strain evidence="2 3">888-76</strain>
    </source>
</reference>
<sequence length="133" mass="14935">MKCPVCGAAGLKYDTRNIEYRYKGKVTTLTAIAGDYCDACGEIIFDRLNGELYSKQVAAFVRKVNAEEVDPQFIATIRKRFNLDQRQAAEMFGGGANAFSRYETGRVAPPRPLVLLFKALDKHPELFEELKHA</sequence>
<feature type="domain" description="HTH cro/C1-type" evidence="1">
    <location>
        <begin position="74"/>
        <end position="127"/>
    </location>
</feature>
<dbReference type="InterPro" id="IPR032758">
    <property type="entry name" value="MqsA/HigA-2"/>
</dbReference>
<organism evidence="2 3">
    <name type="scientific">Kosakonia cowanii JCM 10956 = DSM 18146</name>
    <dbReference type="NCBI Taxonomy" id="1300165"/>
    <lineage>
        <taxon>Bacteria</taxon>
        <taxon>Pseudomonadati</taxon>
        <taxon>Pseudomonadota</taxon>
        <taxon>Gammaproteobacteria</taxon>
        <taxon>Enterobacterales</taxon>
        <taxon>Enterobacteriaceae</taxon>
        <taxon>Kosakonia</taxon>
    </lineage>
</organism>
<dbReference type="InterPro" id="IPR022452">
    <property type="entry name" value="MqsA"/>
</dbReference>
<dbReference type="NCBIfam" id="TIGR03831">
    <property type="entry name" value="YgiT_finger"/>
    <property type="match status" value="1"/>
</dbReference>
<dbReference type="SUPFAM" id="SSF47413">
    <property type="entry name" value="lambda repressor-like DNA-binding domains"/>
    <property type="match status" value="1"/>
</dbReference>
<evidence type="ECO:0000259" key="1">
    <source>
        <dbReference type="PROSITE" id="PS50943"/>
    </source>
</evidence>
<dbReference type="GO" id="GO:0003677">
    <property type="term" value="F:DNA binding"/>
    <property type="evidence" value="ECO:0007669"/>
    <property type="project" value="InterPro"/>
</dbReference>
<dbReference type="Pfam" id="PF15731">
    <property type="entry name" value="MqsA_antitoxin"/>
    <property type="match status" value="1"/>
</dbReference>
<protein>
    <submittedName>
        <fullName evidence="2">Antitoxin</fullName>
    </submittedName>
</protein>
<dbReference type="InterPro" id="IPR022453">
    <property type="entry name" value="Znf_MqsA-type"/>
</dbReference>
<dbReference type="InterPro" id="IPR001387">
    <property type="entry name" value="Cro/C1-type_HTH"/>
</dbReference>
<gene>
    <name evidence="2" type="ORF">BWI95_08200</name>
</gene>
<evidence type="ECO:0000313" key="2">
    <source>
        <dbReference type="EMBL" id="APZ05038.1"/>
    </source>
</evidence>
<dbReference type="PROSITE" id="PS50943">
    <property type="entry name" value="HTH_CROC1"/>
    <property type="match status" value="1"/>
</dbReference>
<proteinExistence type="predicted"/>
<dbReference type="InterPro" id="IPR010982">
    <property type="entry name" value="Lambda_DNA-bd_dom_sf"/>
</dbReference>
<dbReference type="AlphaFoldDB" id="A0A807LGE0"/>
<dbReference type="SMART" id="SM00530">
    <property type="entry name" value="HTH_XRE"/>
    <property type="match status" value="1"/>
</dbReference>
<dbReference type="Proteomes" id="UP000187148">
    <property type="component" value="Chromosome"/>
</dbReference>
<dbReference type="CDD" id="cd12870">
    <property type="entry name" value="MqsA"/>
    <property type="match status" value="1"/>
</dbReference>
<dbReference type="Gene3D" id="1.10.260.40">
    <property type="entry name" value="lambda repressor-like DNA-binding domains"/>
    <property type="match status" value="1"/>
</dbReference>
<dbReference type="NCBIfam" id="TIGR03830">
    <property type="entry name" value="CxxCG_CxxCG_HTH"/>
    <property type="match status" value="1"/>
</dbReference>
<dbReference type="Gene3D" id="3.10.20.860">
    <property type="match status" value="1"/>
</dbReference>
<dbReference type="RefSeq" id="WP_076769308.1">
    <property type="nucleotide sequence ID" value="NZ_CP019445.1"/>
</dbReference>
<accession>A0A807LGE0</accession>
<name>A0A807LGE0_9ENTR</name>
<dbReference type="EMBL" id="CP019445">
    <property type="protein sequence ID" value="APZ05038.1"/>
    <property type="molecule type" value="Genomic_DNA"/>
</dbReference>
<keyword evidence="3" id="KW-1185">Reference proteome</keyword>
<dbReference type="CDD" id="cd00093">
    <property type="entry name" value="HTH_XRE"/>
    <property type="match status" value="1"/>
</dbReference>
<evidence type="ECO:0000313" key="3">
    <source>
        <dbReference type="Proteomes" id="UP000187148"/>
    </source>
</evidence>